<evidence type="ECO:0000313" key="2">
    <source>
        <dbReference type="EMBL" id="KAH0875821.1"/>
    </source>
</evidence>
<feature type="signal peptide" evidence="1">
    <location>
        <begin position="1"/>
        <end position="20"/>
    </location>
</feature>
<dbReference type="Proteomes" id="UP000824890">
    <property type="component" value="Unassembled WGS sequence"/>
</dbReference>
<comment type="caution">
    <text evidence="2">The sequence shown here is derived from an EMBL/GenBank/DDBJ whole genome shotgun (WGS) entry which is preliminary data.</text>
</comment>
<organism evidence="2 3">
    <name type="scientific">Brassica napus</name>
    <name type="common">Rape</name>
    <dbReference type="NCBI Taxonomy" id="3708"/>
    <lineage>
        <taxon>Eukaryota</taxon>
        <taxon>Viridiplantae</taxon>
        <taxon>Streptophyta</taxon>
        <taxon>Embryophyta</taxon>
        <taxon>Tracheophyta</taxon>
        <taxon>Spermatophyta</taxon>
        <taxon>Magnoliopsida</taxon>
        <taxon>eudicotyledons</taxon>
        <taxon>Gunneridae</taxon>
        <taxon>Pentapetalae</taxon>
        <taxon>rosids</taxon>
        <taxon>malvids</taxon>
        <taxon>Brassicales</taxon>
        <taxon>Brassicaceae</taxon>
        <taxon>Brassiceae</taxon>
        <taxon>Brassica</taxon>
    </lineage>
</organism>
<reference evidence="2 3" key="1">
    <citation type="submission" date="2021-05" db="EMBL/GenBank/DDBJ databases">
        <title>Genome Assembly of Synthetic Allotetraploid Brassica napus Reveals Homoeologous Exchanges between Subgenomes.</title>
        <authorList>
            <person name="Davis J.T."/>
        </authorList>
    </citation>
    <scope>NUCLEOTIDE SEQUENCE [LARGE SCALE GENOMIC DNA]</scope>
    <source>
        <strain evidence="3">cv. Da-Ae</strain>
        <tissue evidence="2">Seedling</tissue>
    </source>
</reference>
<dbReference type="EMBL" id="JAGKQM010000016">
    <property type="protein sequence ID" value="KAH0875821.1"/>
    <property type="molecule type" value="Genomic_DNA"/>
</dbReference>
<proteinExistence type="predicted"/>
<protein>
    <submittedName>
        <fullName evidence="2">Uncharacterized protein</fullName>
    </submittedName>
</protein>
<keyword evidence="3" id="KW-1185">Reference proteome</keyword>
<keyword evidence="1" id="KW-0732">Signal</keyword>
<evidence type="ECO:0000313" key="3">
    <source>
        <dbReference type="Proteomes" id="UP000824890"/>
    </source>
</evidence>
<gene>
    <name evidence="2" type="ORF">HID58_073183</name>
</gene>
<evidence type="ECO:0000256" key="1">
    <source>
        <dbReference type="SAM" id="SignalP"/>
    </source>
</evidence>
<feature type="chain" id="PRO_5046616528" evidence="1">
    <location>
        <begin position="21"/>
        <end position="174"/>
    </location>
</feature>
<sequence>HDLFLLFMVWIPAKLNEGGAVRGRGGEERKKGLGFVKGEVRKDAIVDLIAEEKKKRDTNQPMGLPVRSGSVQVRVRLTTTQAGSSSKAVDRLEKQLSFQKSVDVRSASPRTGSLENGSKLHAEKKKPWTFLVVASSGVSGMNAGGDESVEIVIRYILSDSMHVMTKRFQEMLMR</sequence>
<name>A0ABQ7Z6J7_BRANA</name>
<accession>A0ABQ7Z6J7</accession>
<feature type="non-terminal residue" evidence="2">
    <location>
        <position position="1"/>
    </location>
</feature>